<evidence type="ECO:0000313" key="7">
    <source>
        <dbReference type="EMBL" id="CAK9208566.1"/>
    </source>
</evidence>
<evidence type="ECO:0000256" key="2">
    <source>
        <dbReference type="ARBA" id="ARBA00005581"/>
    </source>
</evidence>
<dbReference type="PANTHER" id="PTHR31232:SF42">
    <property type="entry name" value="S-PROTEIN HOMOLOG"/>
    <property type="match status" value="1"/>
</dbReference>
<name>A0ABP0TYL7_9BRYO</name>
<keyword evidence="4 6" id="KW-0964">Secreted</keyword>
<sequence length="141" mass="16043">MRITACVFVFLMQLVAMGKSITCQHTTVVLYNSLPAEMMQVHCLSKDNDLGWHTIAYLATYSFDFNVNFWGRTLFACDITSDHHPISAHVVVYRGPAYGVTECDDNCDWSITPNGFYLNGKFMMPWPSNMNTNVRNKAFVI</sequence>
<protein>
    <recommendedName>
        <fullName evidence="6">S-protein homolog</fullName>
    </recommendedName>
</protein>
<evidence type="ECO:0000313" key="8">
    <source>
        <dbReference type="Proteomes" id="UP001497512"/>
    </source>
</evidence>
<evidence type="ECO:0000256" key="3">
    <source>
        <dbReference type="ARBA" id="ARBA00022471"/>
    </source>
</evidence>
<dbReference type="EMBL" id="OZ019909">
    <property type="protein sequence ID" value="CAK9208566.1"/>
    <property type="molecule type" value="Genomic_DNA"/>
</dbReference>
<keyword evidence="8" id="KW-1185">Reference proteome</keyword>
<dbReference type="Pfam" id="PF05938">
    <property type="entry name" value="Self-incomp_S1"/>
    <property type="match status" value="1"/>
</dbReference>
<evidence type="ECO:0000256" key="6">
    <source>
        <dbReference type="RuleBase" id="RU367044"/>
    </source>
</evidence>
<comment type="similarity">
    <text evidence="2 6">Belongs to the plant self-incompatibility (S1) protein family.</text>
</comment>
<feature type="chain" id="PRO_5044949446" description="S-protein homolog" evidence="6">
    <location>
        <begin position="21"/>
        <end position="141"/>
    </location>
</feature>
<dbReference type="InterPro" id="IPR010264">
    <property type="entry name" value="Self-incomp_S1"/>
</dbReference>
<gene>
    <name evidence="7" type="ORF">CSSPTR1EN2_LOCUS9247</name>
</gene>
<evidence type="ECO:0000256" key="4">
    <source>
        <dbReference type="ARBA" id="ARBA00022525"/>
    </source>
</evidence>
<organism evidence="7 8">
    <name type="scientific">Sphagnum troendelagicum</name>
    <dbReference type="NCBI Taxonomy" id="128251"/>
    <lineage>
        <taxon>Eukaryota</taxon>
        <taxon>Viridiplantae</taxon>
        <taxon>Streptophyta</taxon>
        <taxon>Embryophyta</taxon>
        <taxon>Bryophyta</taxon>
        <taxon>Sphagnophytina</taxon>
        <taxon>Sphagnopsida</taxon>
        <taxon>Sphagnales</taxon>
        <taxon>Sphagnaceae</taxon>
        <taxon>Sphagnum</taxon>
    </lineage>
</organism>
<accession>A0ABP0TYL7</accession>
<dbReference type="PANTHER" id="PTHR31232">
    <property type="match status" value="1"/>
</dbReference>
<reference evidence="7" key="1">
    <citation type="submission" date="2024-02" db="EMBL/GenBank/DDBJ databases">
        <authorList>
            <consortium name="ELIXIR-Norway"/>
            <consortium name="Elixir Norway"/>
        </authorList>
    </citation>
    <scope>NUCLEOTIDE SEQUENCE</scope>
</reference>
<evidence type="ECO:0000256" key="5">
    <source>
        <dbReference type="ARBA" id="ARBA00022729"/>
    </source>
</evidence>
<proteinExistence type="inferred from homology"/>
<keyword evidence="3 6" id="KW-0713">Self-incompatibility</keyword>
<evidence type="ECO:0000256" key="1">
    <source>
        <dbReference type="ARBA" id="ARBA00004613"/>
    </source>
</evidence>
<feature type="signal peptide" evidence="6">
    <location>
        <begin position="1"/>
        <end position="20"/>
    </location>
</feature>
<comment type="subcellular location">
    <subcellularLocation>
        <location evidence="1 6">Secreted</location>
    </subcellularLocation>
</comment>
<dbReference type="Proteomes" id="UP001497512">
    <property type="component" value="Chromosome 17"/>
</dbReference>
<keyword evidence="5 6" id="KW-0732">Signal</keyword>